<dbReference type="PANTHER" id="PTHR11215">
    <property type="entry name" value="METAL DEPENDENT HYDROLASE - RELATED"/>
    <property type="match status" value="1"/>
</dbReference>
<evidence type="ECO:0000256" key="1">
    <source>
        <dbReference type="ARBA" id="ARBA00010105"/>
    </source>
</evidence>
<sequence length="336" mass="38985">MEKIQKFIGVHPGRFHCDDVLACGLLMLLPGYTNHTIIRTRDENTLAMCDIVVDVGGIYDHNRKRYDHHQMGFNETYSEEHTIPLCSAGLIFKHYGALIVSIITNTELNNRDLPMILDKIYRDFIQGVDAVDNGIGFTEEGVEPNYYPVNCLPKRISKMNPPWNSEIQDFDYRFSNAVVVAQTEFYNYVTDCYYVWYPAYPIVYNAIQKAIEIDDNVEIIEIQEKCPWTDHLFRIEKDLKKVGQFKFVITPNKKFQIFGCWSARTIPRKLGVRKYRVTFPENWKGLSKQQLQNKTGLKGSINIHRSGFVAVCASKQCLLQLLKLTFNLYSKKKLEK</sequence>
<dbReference type="GO" id="GO:0005634">
    <property type="term" value="C:nucleus"/>
    <property type="evidence" value="ECO:0007669"/>
    <property type="project" value="TreeGrafter"/>
</dbReference>
<dbReference type="Pfam" id="PF03690">
    <property type="entry name" value="MYG1_exonuc"/>
    <property type="match status" value="1"/>
</dbReference>
<dbReference type="PANTHER" id="PTHR11215:SF1">
    <property type="entry name" value="MYG1 EXONUCLEASE"/>
    <property type="match status" value="1"/>
</dbReference>
<name>A0AAV8A6P1_9EUKA</name>
<dbReference type="InterPro" id="IPR003226">
    <property type="entry name" value="MYG1_exonuclease"/>
</dbReference>
<dbReference type="Proteomes" id="UP001146793">
    <property type="component" value="Unassembled WGS sequence"/>
</dbReference>
<evidence type="ECO:0000313" key="3">
    <source>
        <dbReference type="Proteomes" id="UP001146793"/>
    </source>
</evidence>
<accession>A0AAV8A6P1</accession>
<comment type="similarity">
    <text evidence="1">Belongs to the MYG1 family.</text>
</comment>
<organism evidence="2 3">
    <name type="scientific">Anaeramoeba flamelloides</name>
    <dbReference type="NCBI Taxonomy" id="1746091"/>
    <lineage>
        <taxon>Eukaryota</taxon>
        <taxon>Metamonada</taxon>
        <taxon>Anaeramoebidae</taxon>
        <taxon>Anaeramoeba</taxon>
    </lineage>
</organism>
<gene>
    <name evidence="2" type="ORF">M0812_00907</name>
</gene>
<evidence type="ECO:0000313" key="2">
    <source>
        <dbReference type="EMBL" id="KAJ3448427.1"/>
    </source>
</evidence>
<dbReference type="GO" id="GO:0005737">
    <property type="term" value="C:cytoplasm"/>
    <property type="evidence" value="ECO:0007669"/>
    <property type="project" value="TreeGrafter"/>
</dbReference>
<dbReference type="AlphaFoldDB" id="A0AAV8A6P1"/>
<proteinExistence type="inferred from homology"/>
<comment type="caution">
    <text evidence="2">The sequence shown here is derived from an EMBL/GenBank/DDBJ whole genome shotgun (WGS) entry which is preliminary data.</text>
</comment>
<reference evidence="2" key="1">
    <citation type="submission" date="2022-08" db="EMBL/GenBank/DDBJ databases">
        <title>Novel sulphate-reducing endosymbionts in the free-living metamonad Anaeramoeba.</title>
        <authorList>
            <person name="Jerlstrom-Hultqvist J."/>
            <person name="Cepicka I."/>
            <person name="Gallot-Lavallee L."/>
            <person name="Salas-Leiva D."/>
            <person name="Curtis B.A."/>
            <person name="Zahonova K."/>
            <person name="Pipaliya S."/>
            <person name="Dacks J."/>
            <person name="Roger A.J."/>
        </authorList>
    </citation>
    <scope>NUCLEOTIDE SEQUENCE</scope>
    <source>
        <strain evidence="2">Busselton2</strain>
    </source>
</reference>
<dbReference type="EMBL" id="JANTQA010000015">
    <property type="protein sequence ID" value="KAJ3448427.1"/>
    <property type="molecule type" value="Genomic_DNA"/>
</dbReference>
<protein>
    <submittedName>
        <fullName evidence="2">Protein myg1</fullName>
    </submittedName>
</protein>